<proteinExistence type="predicted"/>
<protein>
    <recommendedName>
        <fullName evidence="3">Solute-binding protein family 3/N-terminal domain-containing protein</fullName>
    </recommendedName>
</protein>
<dbReference type="SMART" id="SM00062">
    <property type="entry name" value="PBPb"/>
    <property type="match status" value="1"/>
</dbReference>
<name>A0ABQ6CY74_9HYPH</name>
<evidence type="ECO:0000256" key="2">
    <source>
        <dbReference type="SAM" id="SignalP"/>
    </source>
</evidence>
<dbReference type="CDD" id="cd13530">
    <property type="entry name" value="PBP2_peptides_like"/>
    <property type="match status" value="1"/>
</dbReference>
<organism evidence="4 5">
    <name type="scientific">Labrys miyagiensis</name>
    <dbReference type="NCBI Taxonomy" id="346912"/>
    <lineage>
        <taxon>Bacteria</taxon>
        <taxon>Pseudomonadati</taxon>
        <taxon>Pseudomonadota</taxon>
        <taxon>Alphaproteobacteria</taxon>
        <taxon>Hyphomicrobiales</taxon>
        <taxon>Xanthobacteraceae</taxon>
        <taxon>Labrys</taxon>
    </lineage>
</organism>
<dbReference type="EMBL" id="BSPC01000069">
    <property type="protein sequence ID" value="GLS23181.1"/>
    <property type="molecule type" value="Genomic_DNA"/>
</dbReference>
<feature type="domain" description="Solute-binding protein family 3/N-terminal" evidence="3">
    <location>
        <begin position="63"/>
        <end position="275"/>
    </location>
</feature>
<sequence>MNMKARSGTRSVAGRLIFSAALLVLGATLPAKAEMIGNCEVTGTKGSDPIKPAIEGQLTVQTSLPAPAWWNGDSPDAMKDGYEYCMAQTMAYRAGLDKVKIINVSFDALVAAQTKDFDIALAEISITDKRKQVVDFSTPYFDSDIGVAVKKGTSYSPDTIKDMRLGVMQGTTGAAFVDKNLKPKEVKVFTDTGALSTALMANQIDAGLHDTSIMLGVATNSHGMIEVPAQYTTGESYGALYPKGSANEAVFNKMIDDMKKDGTFAALSKKYLADAWGADPAKIPYIKP</sequence>
<dbReference type="PANTHER" id="PTHR35936">
    <property type="entry name" value="MEMBRANE-BOUND LYTIC MUREIN TRANSGLYCOSYLASE F"/>
    <property type="match status" value="1"/>
</dbReference>
<evidence type="ECO:0000256" key="1">
    <source>
        <dbReference type="ARBA" id="ARBA00022729"/>
    </source>
</evidence>
<dbReference type="Gene3D" id="3.40.190.10">
    <property type="entry name" value="Periplasmic binding protein-like II"/>
    <property type="match status" value="2"/>
</dbReference>
<reference evidence="5" key="1">
    <citation type="journal article" date="2019" name="Int. J. Syst. Evol. Microbiol.">
        <title>The Global Catalogue of Microorganisms (GCM) 10K type strain sequencing project: providing services to taxonomists for standard genome sequencing and annotation.</title>
        <authorList>
            <consortium name="The Broad Institute Genomics Platform"/>
            <consortium name="The Broad Institute Genome Sequencing Center for Infectious Disease"/>
            <person name="Wu L."/>
            <person name="Ma J."/>
        </authorList>
    </citation>
    <scope>NUCLEOTIDE SEQUENCE [LARGE SCALE GENOMIC DNA]</scope>
    <source>
        <strain evidence="5">NBRC 101365</strain>
    </source>
</reference>
<accession>A0ABQ6CY74</accession>
<keyword evidence="1 2" id="KW-0732">Signal</keyword>
<feature type="signal peptide" evidence="2">
    <location>
        <begin position="1"/>
        <end position="33"/>
    </location>
</feature>
<comment type="caution">
    <text evidence="4">The sequence shown here is derived from an EMBL/GenBank/DDBJ whole genome shotgun (WGS) entry which is preliminary data.</text>
</comment>
<evidence type="ECO:0000259" key="3">
    <source>
        <dbReference type="SMART" id="SM00062"/>
    </source>
</evidence>
<evidence type="ECO:0000313" key="4">
    <source>
        <dbReference type="EMBL" id="GLS23181.1"/>
    </source>
</evidence>
<gene>
    <name evidence="4" type="ORF">GCM10007874_62010</name>
</gene>
<evidence type="ECO:0000313" key="5">
    <source>
        <dbReference type="Proteomes" id="UP001156882"/>
    </source>
</evidence>
<dbReference type="InterPro" id="IPR001638">
    <property type="entry name" value="Solute-binding_3/MltF_N"/>
</dbReference>
<dbReference type="PANTHER" id="PTHR35936:SF17">
    <property type="entry name" value="ARGININE-BINDING EXTRACELLULAR PROTEIN ARTP"/>
    <property type="match status" value="1"/>
</dbReference>
<feature type="chain" id="PRO_5045159468" description="Solute-binding protein family 3/N-terminal domain-containing protein" evidence="2">
    <location>
        <begin position="34"/>
        <end position="288"/>
    </location>
</feature>
<dbReference type="Proteomes" id="UP001156882">
    <property type="component" value="Unassembled WGS sequence"/>
</dbReference>
<keyword evidence="5" id="KW-1185">Reference proteome</keyword>
<dbReference type="SUPFAM" id="SSF53850">
    <property type="entry name" value="Periplasmic binding protein-like II"/>
    <property type="match status" value="1"/>
</dbReference>
<dbReference type="Pfam" id="PF00497">
    <property type="entry name" value="SBP_bac_3"/>
    <property type="match status" value="1"/>
</dbReference>